<evidence type="ECO:0000259" key="12">
    <source>
        <dbReference type="PROSITE" id="PS51192"/>
    </source>
</evidence>
<dbReference type="PROSITE" id="PS51194">
    <property type="entry name" value="HELICASE_CTER"/>
    <property type="match status" value="1"/>
</dbReference>
<keyword evidence="8 10" id="KW-0694">RNA-binding</keyword>
<accession>A0A6A6GML8</accession>
<dbReference type="CDD" id="cd18787">
    <property type="entry name" value="SF2_C_DEAD"/>
    <property type="match status" value="1"/>
</dbReference>
<dbReference type="PROSITE" id="PS51192">
    <property type="entry name" value="HELICASE_ATP_BIND_1"/>
    <property type="match status" value="1"/>
</dbReference>
<feature type="compositionally biased region" description="Pro residues" evidence="11">
    <location>
        <begin position="478"/>
        <end position="491"/>
    </location>
</feature>
<keyword evidence="4 10" id="KW-0547">Nucleotide-binding</keyword>
<dbReference type="InterPro" id="IPR025313">
    <property type="entry name" value="SPB4-like_CTE"/>
</dbReference>
<dbReference type="InterPro" id="IPR001650">
    <property type="entry name" value="Helicase_C-like"/>
</dbReference>
<dbReference type="SMART" id="SM00487">
    <property type="entry name" value="DEXDc"/>
    <property type="match status" value="1"/>
</dbReference>
<keyword evidence="6 10" id="KW-0347">Helicase</keyword>
<keyword evidence="3" id="KW-0698">rRNA processing</keyword>
<evidence type="ECO:0000256" key="10">
    <source>
        <dbReference type="RuleBase" id="RU365068"/>
    </source>
</evidence>
<dbReference type="Pfam" id="PF00271">
    <property type="entry name" value="Helicase_C"/>
    <property type="match status" value="1"/>
</dbReference>
<keyword evidence="2" id="KW-0690">Ribosome biogenesis</keyword>
<dbReference type="GO" id="GO:0003723">
    <property type="term" value="F:RNA binding"/>
    <property type="evidence" value="ECO:0007669"/>
    <property type="project" value="UniProtKB-UniRule"/>
</dbReference>
<comment type="catalytic activity">
    <reaction evidence="10">
        <text>ATP + H2O = ADP + phosphate + H(+)</text>
        <dbReference type="Rhea" id="RHEA:13065"/>
        <dbReference type="ChEBI" id="CHEBI:15377"/>
        <dbReference type="ChEBI" id="CHEBI:15378"/>
        <dbReference type="ChEBI" id="CHEBI:30616"/>
        <dbReference type="ChEBI" id="CHEBI:43474"/>
        <dbReference type="ChEBI" id="CHEBI:456216"/>
        <dbReference type="EC" id="3.6.4.13"/>
    </reaction>
</comment>
<dbReference type="EC" id="3.6.4.13" evidence="10"/>
<dbReference type="SMART" id="SM01178">
    <property type="entry name" value="DUF4217"/>
    <property type="match status" value="1"/>
</dbReference>
<sequence length="788" mass="86333">MADDGMLLNLAPDLKWEAKPVFKGGRWKDRLTAKKSAEYGAQKRRERASGQTEPSGEGDQATSQDDRPAKRQRTEFVSTNGQTPRFTPSNDRKTSGIQQRTPAHLMGKPGHKEVISSLFTYNPESKATKDEEPVGIEEEAVEASNAPLSPEMETFTNLGLSRSVAAHLLNKMAIKAPTSIQRKAVAQLLKEDSDAFVQAETGSGKTLAYLLPLVQRLLDLSQKLKDSNGQRMSRHSGLFAIILAPTRELSKQISTVLESLLGCAHWIVAGTVTGGEKKKSEKARLRKGINVLVATPGRLADHLNNTEVLDVSKVRWLVMDEGDRLMELGFEQDIQKIVATLNLRMRAAQQDDISPLLPTKRMTVLCSATLKMDVQKLGEISLKDAAHIAADQKEENGADKDTEDTSFQAPSQLKQSYAIVPAKQRLVTLVAVLRRAFARKGSTIKAIVFFSCADSVDYHFSLLTRPDPTSDSTSETAPAPPSTVPNPPTPAPLSTKPSIPQGLLLPQTLTSAPTPTLSPPSSSPLTLHRLHGSLPQSLRTSTLSSFSKSPTPSILFCTDVASRGLDLPHIDLVLEYDPPFSRDEHLHRVGRTARAGRDGRAMIFLLPGCEEGYVPILRESRREGLRVTAHSAEELLRRGFGPTSGVVDGKGGGWEGKATEWQLDVERWVLEDNGRLEMARRAYQSHVRAYATHVAKERGVFDIKQLHLGHLAKGFGLRERPGGMKVPGMRKGVGEVKGERKRAGAGKGVGDGVEREEETREEMDAREARKRMRVKMKSLEGAGEFNLG</sequence>
<evidence type="ECO:0000256" key="5">
    <source>
        <dbReference type="ARBA" id="ARBA00022801"/>
    </source>
</evidence>
<proteinExistence type="inferred from homology"/>
<comment type="function">
    <text evidence="10">RNA helicase.</text>
</comment>
<feature type="compositionally biased region" description="Basic and acidic residues" evidence="11">
    <location>
        <begin position="14"/>
        <end position="43"/>
    </location>
</feature>
<dbReference type="AlphaFoldDB" id="A0A6A6GML8"/>
<dbReference type="GO" id="GO:0005730">
    <property type="term" value="C:nucleolus"/>
    <property type="evidence" value="ECO:0007669"/>
    <property type="project" value="UniProtKB-SubCell"/>
</dbReference>
<dbReference type="Pfam" id="PF13959">
    <property type="entry name" value="CTE_SPB4"/>
    <property type="match status" value="1"/>
</dbReference>
<feature type="region of interest" description="Disordered" evidence="11">
    <location>
        <begin position="466"/>
        <end position="529"/>
    </location>
</feature>
<dbReference type="GO" id="GO:0005524">
    <property type="term" value="F:ATP binding"/>
    <property type="evidence" value="ECO:0007669"/>
    <property type="project" value="UniProtKB-UniRule"/>
</dbReference>
<feature type="region of interest" description="Disordered" evidence="11">
    <location>
        <begin position="1"/>
        <end position="108"/>
    </location>
</feature>
<dbReference type="GO" id="GO:0003724">
    <property type="term" value="F:RNA helicase activity"/>
    <property type="evidence" value="ECO:0007669"/>
    <property type="project" value="UniProtKB-EC"/>
</dbReference>
<evidence type="ECO:0000313" key="14">
    <source>
        <dbReference type="EMBL" id="KAF2226931.1"/>
    </source>
</evidence>
<feature type="region of interest" description="Disordered" evidence="11">
    <location>
        <begin position="722"/>
        <end position="788"/>
    </location>
</feature>
<evidence type="ECO:0000256" key="3">
    <source>
        <dbReference type="ARBA" id="ARBA00022552"/>
    </source>
</evidence>
<dbReference type="Pfam" id="PF00270">
    <property type="entry name" value="DEAD"/>
    <property type="match status" value="1"/>
</dbReference>
<protein>
    <recommendedName>
        <fullName evidence="10">ATP-dependent RNA helicase</fullName>
        <ecNumber evidence="10">3.6.4.13</ecNumber>
    </recommendedName>
</protein>
<keyword evidence="15" id="KW-1185">Reference proteome</keyword>
<dbReference type="EMBL" id="ML992502">
    <property type="protein sequence ID" value="KAF2226931.1"/>
    <property type="molecule type" value="Genomic_DNA"/>
</dbReference>
<evidence type="ECO:0000256" key="2">
    <source>
        <dbReference type="ARBA" id="ARBA00022517"/>
    </source>
</evidence>
<dbReference type="SUPFAM" id="SSF52540">
    <property type="entry name" value="P-loop containing nucleoside triphosphate hydrolases"/>
    <property type="match status" value="2"/>
</dbReference>
<comment type="domain">
    <text evidence="10">The Q motif is unique to and characteristic of the DEAD box family of RNA helicases and controls ATP binding and hydrolysis.</text>
</comment>
<comment type="subcellular location">
    <subcellularLocation>
        <location evidence="1">Nucleus</location>
        <location evidence="1">Nucleolus</location>
    </subcellularLocation>
</comment>
<organism evidence="14 15">
    <name type="scientific">Elsinoe ampelina</name>
    <dbReference type="NCBI Taxonomy" id="302913"/>
    <lineage>
        <taxon>Eukaryota</taxon>
        <taxon>Fungi</taxon>
        <taxon>Dikarya</taxon>
        <taxon>Ascomycota</taxon>
        <taxon>Pezizomycotina</taxon>
        <taxon>Dothideomycetes</taxon>
        <taxon>Dothideomycetidae</taxon>
        <taxon>Myriangiales</taxon>
        <taxon>Elsinoaceae</taxon>
        <taxon>Elsinoe</taxon>
    </lineage>
</organism>
<dbReference type="InterPro" id="IPR014001">
    <property type="entry name" value="Helicase_ATP-bd"/>
</dbReference>
<dbReference type="PANTHER" id="PTHR24031">
    <property type="entry name" value="RNA HELICASE"/>
    <property type="match status" value="1"/>
</dbReference>
<keyword evidence="5 10" id="KW-0378">Hydrolase</keyword>
<feature type="compositionally biased region" description="Basic and acidic residues" evidence="11">
    <location>
        <begin position="732"/>
        <end position="742"/>
    </location>
</feature>
<evidence type="ECO:0000256" key="9">
    <source>
        <dbReference type="ARBA" id="ARBA00023242"/>
    </source>
</evidence>
<feature type="domain" description="Helicase C-terminal" evidence="13">
    <location>
        <begin position="498"/>
        <end position="640"/>
    </location>
</feature>
<feature type="compositionally biased region" description="Basic and acidic residues" evidence="11">
    <location>
        <begin position="64"/>
        <end position="74"/>
    </location>
</feature>
<dbReference type="SMART" id="SM00490">
    <property type="entry name" value="HELICc"/>
    <property type="match status" value="1"/>
</dbReference>
<evidence type="ECO:0000256" key="6">
    <source>
        <dbReference type="ARBA" id="ARBA00022806"/>
    </source>
</evidence>
<keyword evidence="7 10" id="KW-0067">ATP-binding</keyword>
<evidence type="ECO:0000313" key="15">
    <source>
        <dbReference type="Proteomes" id="UP000799538"/>
    </source>
</evidence>
<dbReference type="GO" id="GO:0006364">
    <property type="term" value="P:rRNA processing"/>
    <property type="evidence" value="ECO:0007669"/>
    <property type="project" value="UniProtKB-KW"/>
</dbReference>
<evidence type="ECO:0000256" key="11">
    <source>
        <dbReference type="SAM" id="MobiDB-lite"/>
    </source>
</evidence>
<dbReference type="Gene3D" id="3.40.50.300">
    <property type="entry name" value="P-loop containing nucleotide triphosphate hydrolases"/>
    <property type="match status" value="2"/>
</dbReference>
<evidence type="ECO:0000256" key="4">
    <source>
        <dbReference type="ARBA" id="ARBA00022741"/>
    </source>
</evidence>
<gene>
    <name evidence="14" type="ORF">BDZ85DRAFT_287769</name>
</gene>
<dbReference type="InterPro" id="IPR027417">
    <property type="entry name" value="P-loop_NTPase"/>
</dbReference>
<keyword evidence="9" id="KW-0539">Nucleus</keyword>
<dbReference type="InterPro" id="IPR011545">
    <property type="entry name" value="DEAD/DEAH_box_helicase_dom"/>
</dbReference>
<evidence type="ECO:0000256" key="8">
    <source>
        <dbReference type="ARBA" id="ARBA00022884"/>
    </source>
</evidence>
<feature type="domain" description="Helicase ATP-binding" evidence="12">
    <location>
        <begin position="186"/>
        <end position="388"/>
    </location>
</feature>
<reference evidence="15" key="1">
    <citation type="journal article" date="2020" name="Stud. Mycol.">
        <title>101 Dothideomycetes genomes: A test case for predicting lifestyles and emergence of pathogens.</title>
        <authorList>
            <person name="Haridas S."/>
            <person name="Albert R."/>
            <person name="Binder M."/>
            <person name="Bloem J."/>
            <person name="LaButti K."/>
            <person name="Salamov A."/>
            <person name="Andreopoulos B."/>
            <person name="Baker S."/>
            <person name="Barry K."/>
            <person name="Bills G."/>
            <person name="Bluhm B."/>
            <person name="Cannon C."/>
            <person name="Castanera R."/>
            <person name="Culley D."/>
            <person name="Daum C."/>
            <person name="Ezra D."/>
            <person name="Gonzalez J."/>
            <person name="Henrissat B."/>
            <person name="Kuo A."/>
            <person name="Liang C."/>
            <person name="Lipzen A."/>
            <person name="Lutzoni F."/>
            <person name="Magnuson J."/>
            <person name="Mondo S."/>
            <person name="Nolan M."/>
            <person name="Ohm R."/>
            <person name="Pangilinan J."/>
            <person name="Park H.-J."/>
            <person name="Ramirez L."/>
            <person name="Alfaro M."/>
            <person name="Sun H."/>
            <person name="Tritt A."/>
            <person name="Yoshinaga Y."/>
            <person name="Zwiers L.-H."/>
            <person name="Turgeon B."/>
            <person name="Goodwin S."/>
            <person name="Spatafora J."/>
            <person name="Crous P."/>
            <person name="Grigoriev I."/>
        </authorList>
    </citation>
    <scope>NUCLEOTIDE SEQUENCE [LARGE SCALE GENOMIC DNA]</scope>
    <source>
        <strain evidence="15">CECT 20119</strain>
    </source>
</reference>
<evidence type="ECO:0000256" key="7">
    <source>
        <dbReference type="ARBA" id="ARBA00022840"/>
    </source>
</evidence>
<dbReference type="Proteomes" id="UP000799538">
    <property type="component" value="Unassembled WGS sequence"/>
</dbReference>
<evidence type="ECO:0000256" key="1">
    <source>
        <dbReference type="ARBA" id="ARBA00004604"/>
    </source>
</evidence>
<feature type="compositionally biased region" description="Polar residues" evidence="11">
    <location>
        <begin position="75"/>
        <end position="101"/>
    </location>
</feature>
<name>A0A6A6GML8_9PEZI</name>
<evidence type="ECO:0000259" key="13">
    <source>
        <dbReference type="PROSITE" id="PS51194"/>
    </source>
</evidence>
<comment type="similarity">
    <text evidence="10">Belongs to the DEAD box helicase family.</text>
</comment>
<feature type="compositionally biased region" description="Low complexity" evidence="11">
    <location>
        <begin position="492"/>
        <end position="515"/>
    </location>
</feature>
<dbReference type="OrthoDB" id="422663at2759"/>
<dbReference type="CDD" id="cd17949">
    <property type="entry name" value="DEADc_DDX31"/>
    <property type="match status" value="1"/>
</dbReference>
<dbReference type="GO" id="GO:0016787">
    <property type="term" value="F:hydrolase activity"/>
    <property type="evidence" value="ECO:0007669"/>
    <property type="project" value="UniProtKB-KW"/>
</dbReference>